<dbReference type="Gene3D" id="1.10.240.10">
    <property type="entry name" value="Tyrosyl-Transfer RNA Synthetase"/>
    <property type="match status" value="1"/>
</dbReference>
<evidence type="ECO:0000256" key="3">
    <source>
        <dbReference type="ARBA" id="ARBA00022840"/>
    </source>
</evidence>
<evidence type="ECO:0000256" key="8">
    <source>
        <dbReference type="HAMAP-Rule" id="MF_02006"/>
    </source>
</evidence>
<dbReference type="Pfam" id="PF22421">
    <property type="entry name" value="SYY_C-terminal"/>
    <property type="match status" value="1"/>
</dbReference>
<keyword evidence="4 9" id="KW-0694">RNA-binding</keyword>
<dbReference type="InterPro" id="IPR001412">
    <property type="entry name" value="aa-tRNA-synth_I_CS"/>
</dbReference>
<sequence length="437" mass="49434">MWHFRHLGKDLNMTNVIDVLRERGFIDAVTSEEIRQLTNQPIKVYCGFDPTADSLHLGNLVAIMGLAWFQRFGHTPVAIVGGATGMIGDPSGKNAERQLLDEKKIQHNLKGISKNLEAILDFNHPTVPAIILNNLDWFKNFTFIYFLRDVGKLFRLSPMLAKDSVKTRLNSEEGMSFTEFCYQILQGYDFLHLFENYGVTVELGGSDQWGNITAGTDLIRKVHAKPAYGITFPLLTKSDGQKFGKSEKGAVWLSPDKLSSYEFYQHLIRVEDADVINLMRMLTFLDMGEIRHYEQMMKEADYVPRTAQKRLAEEITRLVHGEEGLKIAIKVTEGVAPGSQTSLNADILEKLAADMPSCEMKLENVLNKKLIDLLAETKLQTSKSEARRLLRNGGVYINNKKIEDENHIISVECLISSRLILLAAGKKNKMIIRLMEE</sequence>
<dbReference type="Pfam" id="PF00579">
    <property type="entry name" value="tRNA-synt_1b"/>
    <property type="match status" value="1"/>
</dbReference>
<comment type="caution">
    <text evidence="11">The sequence shown here is derived from an EMBL/GenBank/DDBJ whole genome shotgun (WGS) entry which is preliminary data.</text>
</comment>
<comment type="catalytic activity">
    <reaction evidence="7 8">
        <text>tRNA(Tyr) + L-tyrosine + ATP = L-tyrosyl-tRNA(Tyr) + AMP + diphosphate + H(+)</text>
        <dbReference type="Rhea" id="RHEA:10220"/>
        <dbReference type="Rhea" id="RHEA-COMP:9706"/>
        <dbReference type="Rhea" id="RHEA-COMP:9707"/>
        <dbReference type="ChEBI" id="CHEBI:15378"/>
        <dbReference type="ChEBI" id="CHEBI:30616"/>
        <dbReference type="ChEBI" id="CHEBI:33019"/>
        <dbReference type="ChEBI" id="CHEBI:58315"/>
        <dbReference type="ChEBI" id="CHEBI:78442"/>
        <dbReference type="ChEBI" id="CHEBI:78536"/>
        <dbReference type="ChEBI" id="CHEBI:456215"/>
        <dbReference type="EC" id="6.1.1.1"/>
    </reaction>
</comment>
<feature type="binding site" evidence="8">
    <location>
        <position position="186"/>
    </location>
    <ligand>
        <name>L-tyrosine</name>
        <dbReference type="ChEBI" id="CHEBI:58315"/>
    </ligand>
</feature>
<comment type="subcellular location">
    <subcellularLocation>
        <location evidence="8">Cytoplasm</location>
    </subcellularLocation>
</comment>
<dbReference type="GO" id="GO:0005524">
    <property type="term" value="F:ATP binding"/>
    <property type="evidence" value="ECO:0007669"/>
    <property type="project" value="UniProtKB-UniRule"/>
</dbReference>
<dbReference type="PANTHER" id="PTHR11766">
    <property type="entry name" value="TYROSYL-TRNA SYNTHETASE"/>
    <property type="match status" value="1"/>
</dbReference>
<dbReference type="PROSITE" id="PS00178">
    <property type="entry name" value="AA_TRNA_LIGASE_I"/>
    <property type="match status" value="1"/>
</dbReference>
<dbReference type="FunFam" id="1.10.240.10:FF:000001">
    <property type="entry name" value="Tyrosine--tRNA ligase"/>
    <property type="match status" value="1"/>
</dbReference>
<dbReference type="Gene3D" id="3.40.50.620">
    <property type="entry name" value="HUPs"/>
    <property type="match status" value="1"/>
</dbReference>
<dbReference type="HAMAP" id="MF_02006">
    <property type="entry name" value="Tyr_tRNA_synth_type1"/>
    <property type="match status" value="1"/>
</dbReference>
<dbReference type="GO" id="GO:0003723">
    <property type="term" value="F:RNA binding"/>
    <property type="evidence" value="ECO:0007669"/>
    <property type="project" value="UniProtKB-KW"/>
</dbReference>
<accession>A0A0C1H0V5</accession>
<dbReference type="InterPro" id="IPR002305">
    <property type="entry name" value="aa-tRNA-synth_Ic"/>
</dbReference>
<dbReference type="SMART" id="SM00363">
    <property type="entry name" value="S4"/>
    <property type="match status" value="1"/>
</dbReference>
<feature type="binding site" evidence="8">
    <location>
        <position position="45"/>
    </location>
    <ligand>
        <name>L-tyrosine</name>
        <dbReference type="ChEBI" id="CHEBI:58315"/>
    </ligand>
</feature>
<feature type="domain" description="RNA-binding S4" evidence="10">
    <location>
        <begin position="368"/>
        <end position="426"/>
    </location>
</feature>
<keyword evidence="3 8" id="KW-0067">ATP-binding</keyword>
<keyword evidence="8" id="KW-0963">Cytoplasm</keyword>
<dbReference type="FunFam" id="3.10.290.10:FF:000014">
    <property type="entry name" value="Tyrosine--tRNA ligase"/>
    <property type="match status" value="1"/>
</dbReference>
<keyword evidence="5 8" id="KW-0648">Protein biosynthesis</keyword>
<keyword evidence="2 8" id="KW-0547">Nucleotide-binding</keyword>
<evidence type="ECO:0000313" key="12">
    <source>
        <dbReference type="Proteomes" id="UP000031465"/>
    </source>
</evidence>
<dbReference type="GO" id="GO:0005829">
    <property type="term" value="C:cytosol"/>
    <property type="evidence" value="ECO:0007669"/>
    <property type="project" value="TreeGrafter"/>
</dbReference>
<dbReference type="PROSITE" id="PS50889">
    <property type="entry name" value="S4"/>
    <property type="match status" value="1"/>
</dbReference>
<dbReference type="InterPro" id="IPR054608">
    <property type="entry name" value="SYY-like_C"/>
</dbReference>
<keyword evidence="1 8" id="KW-0436">Ligase</keyword>
<dbReference type="EMBL" id="JSAN01000092">
    <property type="protein sequence ID" value="KIC71389.1"/>
    <property type="molecule type" value="Genomic_DNA"/>
</dbReference>
<dbReference type="NCBIfam" id="TIGR00234">
    <property type="entry name" value="tyrS"/>
    <property type="match status" value="1"/>
</dbReference>
<gene>
    <name evidence="8 11" type="primary">tyrS</name>
    <name evidence="11" type="ORF">DB44_DT00240</name>
</gene>
<evidence type="ECO:0000256" key="5">
    <source>
        <dbReference type="ARBA" id="ARBA00022917"/>
    </source>
</evidence>
<dbReference type="InterPro" id="IPR036986">
    <property type="entry name" value="S4_RNA-bd_sf"/>
</dbReference>
<comment type="subunit">
    <text evidence="8">Homodimer.</text>
</comment>
<organism evidence="11 12">
    <name type="scientific">Candidatus Protochlamydia amoebophila</name>
    <dbReference type="NCBI Taxonomy" id="362787"/>
    <lineage>
        <taxon>Bacteria</taxon>
        <taxon>Pseudomonadati</taxon>
        <taxon>Chlamydiota</taxon>
        <taxon>Chlamydiia</taxon>
        <taxon>Parachlamydiales</taxon>
        <taxon>Parachlamydiaceae</taxon>
        <taxon>Candidatus Protochlamydia</taxon>
    </lineage>
</organism>
<dbReference type="InterPro" id="IPR002307">
    <property type="entry name" value="Tyr-tRNA-ligase"/>
</dbReference>
<keyword evidence="6 8" id="KW-0030">Aminoacyl-tRNA synthetase</keyword>
<protein>
    <recommendedName>
        <fullName evidence="8">Tyrosine--tRNA ligase</fullName>
        <ecNumber evidence="8">6.1.1.1</ecNumber>
    </recommendedName>
    <alternativeName>
        <fullName evidence="8">Tyrosyl-tRNA synthetase</fullName>
        <shortName evidence="8">TyrRS</shortName>
    </alternativeName>
</protein>
<feature type="binding site" evidence="8">
    <location>
        <position position="182"/>
    </location>
    <ligand>
        <name>L-tyrosine</name>
        <dbReference type="ChEBI" id="CHEBI:58315"/>
    </ligand>
</feature>
<evidence type="ECO:0000256" key="4">
    <source>
        <dbReference type="ARBA" id="ARBA00022884"/>
    </source>
</evidence>
<dbReference type="PATRIC" id="fig|362787.3.peg.1460"/>
<name>A0A0C1H0V5_9BACT</name>
<dbReference type="InterPro" id="IPR002942">
    <property type="entry name" value="S4_RNA-bd"/>
</dbReference>
<evidence type="ECO:0000256" key="9">
    <source>
        <dbReference type="PROSITE-ProRule" id="PRU00182"/>
    </source>
</evidence>
<dbReference type="InterPro" id="IPR014729">
    <property type="entry name" value="Rossmann-like_a/b/a_fold"/>
</dbReference>
<dbReference type="GO" id="GO:0006437">
    <property type="term" value="P:tyrosyl-tRNA aminoacylation"/>
    <property type="evidence" value="ECO:0007669"/>
    <property type="project" value="UniProtKB-UniRule"/>
</dbReference>
<dbReference type="EC" id="6.1.1.1" evidence="8"/>
<reference evidence="11 12" key="1">
    <citation type="journal article" date="2014" name="Mol. Biol. Evol.">
        <title>Massive expansion of Ubiquitination-related gene families within the Chlamydiae.</title>
        <authorList>
            <person name="Domman D."/>
            <person name="Collingro A."/>
            <person name="Lagkouvardos I."/>
            <person name="Gehre L."/>
            <person name="Weinmaier T."/>
            <person name="Rattei T."/>
            <person name="Subtil A."/>
            <person name="Horn M."/>
        </authorList>
    </citation>
    <scope>NUCLEOTIDE SEQUENCE [LARGE SCALE GENOMIC DNA]</scope>
    <source>
        <strain evidence="11 12">EI2</strain>
    </source>
</reference>
<dbReference type="Gene3D" id="3.10.290.10">
    <property type="entry name" value="RNA-binding S4 domain"/>
    <property type="match status" value="1"/>
</dbReference>
<evidence type="ECO:0000256" key="1">
    <source>
        <dbReference type="ARBA" id="ARBA00022598"/>
    </source>
</evidence>
<evidence type="ECO:0000256" key="2">
    <source>
        <dbReference type="ARBA" id="ARBA00022741"/>
    </source>
</evidence>
<dbReference type="SUPFAM" id="SSF55174">
    <property type="entry name" value="Alpha-L RNA-binding motif"/>
    <property type="match status" value="1"/>
</dbReference>
<dbReference type="AlphaFoldDB" id="A0A0C1H0V5"/>
<dbReference type="CDD" id="cd00805">
    <property type="entry name" value="TyrRS_core"/>
    <property type="match status" value="1"/>
</dbReference>
<comment type="similarity">
    <text evidence="8">Belongs to the class-I aminoacyl-tRNA synthetase family. TyrS type 1 subfamily.</text>
</comment>
<comment type="function">
    <text evidence="8">Catalyzes the attachment of tyrosine to tRNA(Tyr) in a two-step reaction: tyrosine is first activated by ATP to form Tyr-AMP and then transferred to the acceptor end of tRNA(Tyr).</text>
</comment>
<dbReference type="InterPro" id="IPR024107">
    <property type="entry name" value="Tyr-tRNA-ligase_bac_1"/>
</dbReference>
<evidence type="ECO:0000256" key="7">
    <source>
        <dbReference type="ARBA" id="ARBA00048248"/>
    </source>
</evidence>
<feature type="short sequence motif" description="'HIGH' region" evidence="8">
    <location>
        <begin position="50"/>
        <end position="59"/>
    </location>
</feature>
<evidence type="ECO:0000313" key="11">
    <source>
        <dbReference type="EMBL" id="KIC71389.1"/>
    </source>
</evidence>
<dbReference type="GO" id="GO:0004831">
    <property type="term" value="F:tyrosine-tRNA ligase activity"/>
    <property type="evidence" value="ECO:0007669"/>
    <property type="project" value="UniProtKB-UniRule"/>
</dbReference>
<evidence type="ECO:0000259" key="10">
    <source>
        <dbReference type="SMART" id="SM00363"/>
    </source>
</evidence>
<dbReference type="PANTHER" id="PTHR11766:SF0">
    <property type="entry name" value="TYROSINE--TRNA LIGASE, MITOCHONDRIAL"/>
    <property type="match status" value="1"/>
</dbReference>
<dbReference type="CDD" id="cd00165">
    <property type="entry name" value="S4"/>
    <property type="match status" value="1"/>
</dbReference>
<dbReference type="PRINTS" id="PR01040">
    <property type="entry name" value="TRNASYNTHTYR"/>
</dbReference>
<dbReference type="InterPro" id="IPR024088">
    <property type="entry name" value="Tyr-tRNA-ligase_bac-type"/>
</dbReference>
<dbReference type="Proteomes" id="UP000031465">
    <property type="component" value="Unassembled WGS sequence"/>
</dbReference>
<proteinExistence type="inferred from homology"/>
<feature type="short sequence motif" description="'KMSKS' region" evidence="8">
    <location>
        <begin position="242"/>
        <end position="246"/>
    </location>
</feature>
<dbReference type="SUPFAM" id="SSF52374">
    <property type="entry name" value="Nucleotidylyl transferase"/>
    <property type="match status" value="1"/>
</dbReference>
<feature type="binding site" evidence="8">
    <location>
        <position position="245"/>
    </location>
    <ligand>
        <name>ATP</name>
        <dbReference type="ChEBI" id="CHEBI:30616"/>
    </ligand>
</feature>
<evidence type="ECO:0000256" key="6">
    <source>
        <dbReference type="ARBA" id="ARBA00023146"/>
    </source>
</evidence>